<keyword evidence="2" id="KW-0812">Transmembrane</keyword>
<gene>
    <name evidence="5" type="ORF">HPTL_1067</name>
</gene>
<comment type="function">
    <text evidence="1">Essential cell division protein that stabilizes the FtsZ protofilaments by cross-linking them and that serves as a cytoplasmic membrane anchor for the Z ring. Also required for the recruitment to the septal ring of downstream cell division proteins.</text>
</comment>
<name>A0A2Z6DXW5_HYDTE</name>
<accession>A0A2Z6DXW5</accession>
<keyword evidence="2" id="KW-1003">Cell membrane</keyword>
<feature type="region of interest" description="Disordered" evidence="3">
    <location>
        <begin position="36"/>
        <end position="89"/>
    </location>
</feature>
<feature type="domain" description="ZipA C-terminal FtsZ-binding" evidence="4">
    <location>
        <begin position="213"/>
        <end position="337"/>
    </location>
</feature>
<sequence length="361" mass="40601">MDTQLLLALGGVAALAGVGFWAYTAWQTHQHRKKIEQSFARPDEARSLEVEPEGRLNPFGPVKRSRVVRENEPELPVEPRPEHPPEHPRHLHRRVDLMVEFTASEPIDLARLREVLIAEFRDADNLPMRWYFFDDANNDWELVTIESNGTPHKILAALQLCDRSGPIGEREYLRFIGGAERVADQLGLALGRIDSRTQVLRLAQELDRFCHDVDLQIAINLKPREGTMRGTKVRAAAEAYGMRLDADGVYRLYDDNGAVLFALMDATGEPFIAAEMRVRQVPALTLVLETALIPSAAVFDRMIAFAEKLTKTLEAEIVTDDGAPLSPEALKWLRGQVESSHERMRQFEVPPGGTVAQRLFA</sequence>
<dbReference type="EMBL" id="AP018558">
    <property type="protein sequence ID" value="BBD77331.1"/>
    <property type="molecule type" value="Genomic_DNA"/>
</dbReference>
<protein>
    <recommendedName>
        <fullName evidence="1">Cell division protein ZipA</fullName>
    </recommendedName>
</protein>
<reference evidence="5 6" key="1">
    <citation type="submission" date="2018-04" db="EMBL/GenBank/DDBJ databases">
        <title>Complete genome sequence of Hydrogenophilus thermoluteolus TH-1.</title>
        <authorList>
            <person name="Arai H."/>
        </authorList>
    </citation>
    <scope>NUCLEOTIDE SEQUENCE [LARGE SCALE GENOMIC DNA]</scope>
    <source>
        <strain evidence="5 6">TH-1</strain>
    </source>
</reference>
<evidence type="ECO:0000256" key="2">
    <source>
        <dbReference type="RuleBase" id="RU003613"/>
    </source>
</evidence>
<dbReference type="SMART" id="SM00771">
    <property type="entry name" value="ZipA_C"/>
    <property type="match status" value="1"/>
</dbReference>
<dbReference type="SUPFAM" id="SSF64383">
    <property type="entry name" value="Cell-division protein ZipA, C-terminal domain"/>
    <property type="match status" value="1"/>
</dbReference>
<evidence type="ECO:0000313" key="6">
    <source>
        <dbReference type="Proteomes" id="UP000262004"/>
    </source>
</evidence>
<dbReference type="KEGG" id="htl:HPTL_1067"/>
<keyword evidence="1" id="KW-0131">Cell cycle</keyword>
<feature type="compositionally biased region" description="Basic and acidic residues" evidence="3">
    <location>
        <begin position="67"/>
        <end position="88"/>
    </location>
</feature>
<organism evidence="5 6">
    <name type="scientific">Hydrogenophilus thermoluteolus</name>
    <name type="common">Pseudomonas hydrogenothermophila</name>
    <dbReference type="NCBI Taxonomy" id="297"/>
    <lineage>
        <taxon>Bacteria</taxon>
        <taxon>Pseudomonadati</taxon>
        <taxon>Pseudomonadota</taxon>
        <taxon>Hydrogenophilia</taxon>
        <taxon>Hydrogenophilales</taxon>
        <taxon>Hydrogenophilaceae</taxon>
        <taxon>Hydrogenophilus</taxon>
    </lineage>
</organism>
<dbReference type="Pfam" id="PF04354">
    <property type="entry name" value="ZipA_C"/>
    <property type="match status" value="1"/>
</dbReference>
<comment type="similarity">
    <text evidence="1">Belongs to the ZipA family.</text>
</comment>
<keyword evidence="1 5" id="KW-0132">Cell division</keyword>
<keyword evidence="2" id="KW-0997">Cell inner membrane</keyword>
<dbReference type="GO" id="GO:0005886">
    <property type="term" value="C:plasma membrane"/>
    <property type="evidence" value="ECO:0007669"/>
    <property type="project" value="UniProtKB-SubCell"/>
</dbReference>
<evidence type="ECO:0000256" key="1">
    <source>
        <dbReference type="RuleBase" id="RU003612"/>
    </source>
</evidence>
<keyword evidence="6" id="KW-1185">Reference proteome</keyword>
<dbReference type="RefSeq" id="WP_119335073.1">
    <property type="nucleotide sequence ID" value="NZ_AP018558.1"/>
</dbReference>
<evidence type="ECO:0000313" key="5">
    <source>
        <dbReference type="EMBL" id="BBD77331.1"/>
    </source>
</evidence>
<proteinExistence type="inferred from homology"/>
<dbReference type="InterPro" id="IPR007449">
    <property type="entry name" value="ZipA_FtsZ-bd_C"/>
</dbReference>
<comment type="subcellular location">
    <subcellularLocation>
        <location evidence="2">Cell inner membrane</location>
        <topology evidence="2">Single-pass type I membrane protein</topology>
    </subcellularLocation>
</comment>
<dbReference type="Proteomes" id="UP000262004">
    <property type="component" value="Chromosome"/>
</dbReference>
<evidence type="ECO:0000256" key="3">
    <source>
        <dbReference type="SAM" id="MobiDB-lite"/>
    </source>
</evidence>
<keyword evidence="2" id="KW-0472">Membrane</keyword>
<dbReference type="Gene3D" id="3.30.1400.10">
    <property type="entry name" value="ZipA, C-terminal FtsZ-binding domain"/>
    <property type="match status" value="1"/>
</dbReference>
<feature type="compositionally biased region" description="Basic and acidic residues" evidence="3">
    <location>
        <begin position="41"/>
        <end position="54"/>
    </location>
</feature>
<dbReference type="GO" id="GO:0090529">
    <property type="term" value="P:cell septum assembly"/>
    <property type="evidence" value="ECO:0007669"/>
    <property type="project" value="InterPro"/>
</dbReference>
<dbReference type="OrthoDB" id="5295341at2"/>
<evidence type="ECO:0000259" key="4">
    <source>
        <dbReference type="SMART" id="SM00771"/>
    </source>
</evidence>
<dbReference type="InterPro" id="IPR036765">
    <property type="entry name" value="ZipA_FtsZ-bd_C_sf"/>
</dbReference>
<dbReference type="AlphaFoldDB" id="A0A2Z6DXW5"/>